<keyword evidence="5" id="KW-1185">Reference proteome</keyword>
<dbReference type="Proteomes" id="UP000315440">
    <property type="component" value="Unassembled WGS sequence"/>
</dbReference>
<dbReference type="InterPro" id="IPR005097">
    <property type="entry name" value="Sacchrp_dh_NADP-bd"/>
</dbReference>
<dbReference type="SUPFAM" id="SSF51735">
    <property type="entry name" value="NAD(P)-binding Rossmann-fold domains"/>
    <property type="match status" value="1"/>
</dbReference>
<dbReference type="PANTHER" id="PTHR11133:SF22">
    <property type="entry name" value="ALPHA-AMINOADIPIC SEMIALDEHYDE SYNTHASE, MITOCHONDRIAL"/>
    <property type="match status" value="1"/>
</dbReference>
<dbReference type="Gene3D" id="3.30.360.10">
    <property type="entry name" value="Dihydrodipicolinate Reductase, domain 2"/>
    <property type="match status" value="1"/>
</dbReference>
<dbReference type="EC" id="1.4.1.18" evidence="4"/>
<reference evidence="4 5" key="1">
    <citation type="submission" date="2019-02" db="EMBL/GenBank/DDBJ databases">
        <title>Deep-cultivation of Planctomycetes and their phenomic and genomic characterization uncovers novel biology.</title>
        <authorList>
            <person name="Wiegand S."/>
            <person name="Jogler M."/>
            <person name="Boedeker C."/>
            <person name="Pinto D."/>
            <person name="Vollmers J."/>
            <person name="Rivas-Marin E."/>
            <person name="Kohn T."/>
            <person name="Peeters S.H."/>
            <person name="Heuer A."/>
            <person name="Rast P."/>
            <person name="Oberbeckmann S."/>
            <person name="Bunk B."/>
            <person name="Jeske O."/>
            <person name="Meyerdierks A."/>
            <person name="Storesund J.E."/>
            <person name="Kallscheuer N."/>
            <person name="Luecker S."/>
            <person name="Lage O.M."/>
            <person name="Pohl T."/>
            <person name="Merkel B.J."/>
            <person name="Hornburger P."/>
            <person name="Mueller R.-W."/>
            <person name="Bruemmer F."/>
            <person name="Labrenz M."/>
            <person name="Spormann A.M."/>
            <person name="Op Den Camp H."/>
            <person name="Overmann J."/>
            <person name="Amann R."/>
            <person name="Jetten M.S.M."/>
            <person name="Mascher T."/>
            <person name="Medema M.H."/>
            <person name="Devos D.P."/>
            <person name="Kaster A.-K."/>
            <person name="Ovreas L."/>
            <person name="Rohde M."/>
            <person name="Galperin M.Y."/>
            <person name="Jogler C."/>
        </authorList>
    </citation>
    <scope>NUCLEOTIDE SEQUENCE [LARGE SCALE GENOMIC DNA]</scope>
    <source>
        <strain evidence="4 5">Mal64</strain>
    </source>
</reference>
<dbReference type="GO" id="GO:0050303">
    <property type="term" value="F:lysine 6-dehydrogenase activity"/>
    <property type="evidence" value="ECO:0007669"/>
    <property type="project" value="UniProtKB-EC"/>
</dbReference>
<evidence type="ECO:0000313" key="5">
    <source>
        <dbReference type="Proteomes" id="UP000315440"/>
    </source>
</evidence>
<dbReference type="Pfam" id="PF16653">
    <property type="entry name" value="Sacchrp_dh_C"/>
    <property type="match status" value="1"/>
</dbReference>
<dbReference type="RefSeq" id="WP_146401213.1">
    <property type="nucleotide sequence ID" value="NZ_SJPQ01000003.1"/>
</dbReference>
<dbReference type="SUPFAM" id="SSF55347">
    <property type="entry name" value="Glyceraldehyde-3-phosphate dehydrogenase-like, C-terminal domain"/>
    <property type="match status" value="1"/>
</dbReference>
<dbReference type="EMBL" id="SJPQ01000003">
    <property type="protein sequence ID" value="TWT87242.1"/>
    <property type="molecule type" value="Genomic_DNA"/>
</dbReference>
<proteinExistence type="predicted"/>
<accession>A0A5C5ZIM9</accession>
<dbReference type="Pfam" id="PF03435">
    <property type="entry name" value="Sacchrp_dh_NADP"/>
    <property type="match status" value="1"/>
</dbReference>
<dbReference type="InterPro" id="IPR032095">
    <property type="entry name" value="Sacchrp_dh-like_C"/>
</dbReference>
<feature type="domain" description="Saccharopine dehydrogenase-like C-terminal" evidence="3">
    <location>
        <begin position="127"/>
        <end position="357"/>
    </location>
</feature>
<evidence type="ECO:0000256" key="1">
    <source>
        <dbReference type="ARBA" id="ARBA00023002"/>
    </source>
</evidence>
<dbReference type="PANTHER" id="PTHR11133">
    <property type="entry name" value="SACCHAROPINE DEHYDROGENASE"/>
    <property type="match status" value="1"/>
</dbReference>
<dbReference type="Gene3D" id="3.40.50.720">
    <property type="entry name" value="NAD(P)-binding Rossmann-like Domain"/>
    <property type="match status" value="1"/>
</dbReference>
<sequence>MSDKKKIVILGAGKIGVALASLLHNSGRYHVLVGDFSETALESIKKRVPVETAQVDVTDEPAVAALLAGSDAVVSACAYDLGLGIARASLEAGVSYFDLTEDVAATLAIRDLAEKAADGQIFMPQCGLAPGFIGILAHDMCRHFDKLDRVKMRVGALPLFPNNRFKYNLTWSTEGLINEYCNPCDALADGKKVTVHPLEGLEQFALDGVTYEAFNTSGGLGTLCDTLEGKAQELDYKSVRYPGHRELMHFLLHDLKFNQRQKLLKEIMEESVPSTPQDVVLIFCAVSGWRDGRLEQITNARKVYHNEIHGEPASSIQIVTATSMCAVLDLHFSGKLPASGFVRQEDVVFDEYMATEFAKPYADAQQVRAPVGG</sequence>
<evidence type="ECO:0000313" key="4">
    <source>
        <dbReference type="EMBL" id="TWT87242.1"/>
    </source>
</evidence>
<evidence type="ECO:0000259" key="2">
    <source>
        <dbReference type="Pfam" id="PF03435"/>
    </source>
</evidence>
<feature type="domain" description="Saccharopine dehydrogenase NADP binding" evidence="2">
    <location>
        <begin position="7"/>
        <end position="121"/>
    </location>
</feature>
<keyword evidence="1 4" id="KW-0560">Oxidoreductase</keyword>
<name>A0A5C5ZIM9_9BACT</name>
<dbReference type="AlphaFoldDB" id="A0A5C5ZIM9"/>
<dbReference type="OrthoDB" id="9769367at2"/>
<evidence type="ECO:0000259" key="3">
    <source>
        <dbReference type="Pfam" id="PF16653"/>
    </source>
</evidence>
<comment type="caution">
    <text evidence="4">The sequence shown here is derived from an EMBL/GenBank/DDBJ whole genome shotgun (WGS) entry which is preliminary data.</text>
</comment>
<protein>
    <submittedName>
        <fullName evidence="4">Lysine 6-dehydrogenase</fullName>
        <ecNumber evidence="4">1.4.1.18</ecNumber>
    </submittedName>
</protein>
<organism evidence="4 5">
    <name type="scientific">Pseudobythopirellula maris</name>
    <dbReference type="NCBI Taxonomy" id="2527991"/>
    <lineage>
        <taxon>Bacteria</taxon>
        <taxon>Pseudomonadati</taxon>
        <taxon>Planctomycetota</taxon>
        <taxon>Planctomycetia</taxon>
        <taxon>Pirellulales</taxon>
        <taxon>Lacipirellulaceae</taxon>
        <taxon>Pseudobythopirellula</taxon>
    </lineage>
</organism>
<dbReference type="InterPro" id="IPR036291">
    <property type="entry name" value="NAD(P)-bd_dom_sf"/>
</dbReference>
<dbReference type="InterPro" id="IPR051168">
    <property type="entry name" value="AASS"/>
</dbReference>
<gene>
    <name evidence="4" type="primary">lysDH</name>
    <name evidence="4" type="ORF">Mal64_27800</name>
</gene>